<accession>A0A926WGJ7</accession>
<gene>
    <name evidence="2" type="ORF">H6G06_11435</name>
</gene>
<dbReference type="AlphaFoldDB" id="A0A926WGJ7"/>
<evidence type="ECO:0000313" key="2">
    <source>
        <dbReference type="EMBL" id="MBD2294087.1"/>
    </source>
</evidence>
<keyword evidence="1" id="KW-0472">Membrane</keyword>
<keyword evidence="3" id="KW-1185">Reference proteome</keyword>
<protein>
    <submittedName>
        <fullName evidence="2">Uncharacterized protein</fullName>
    </submittedName>
</protein>
<organism evidence="2 3">
    <name type="scientific">Anabaena sphaerica FACHB-251</name>
    <dbReference type="NCBI Taxonomy" id="2692883"/>
    <lineage>
        <taxon>Bacteria</taxon>
        <taxon>Bacillati</taxon>
        <taxon>Cyanobacteriota</taxon>
        <taxon>Cyanophyceae</taxon>
        <taxon>Nostocales</taxon>
        <taxon>Nostocaceae</taxon>
        <taxon>Anabaena</taxon>
    </lineage>
</organism>
<dbReference type="RefSeq" id="WP_190560144.1">
    <property type="nucleotide sequence ID" value="NZ_JACJQU010000005.1"/>
</dbReference>
<name>A0A926WGJ7_9NOST</name>
<keyword evidence="1" id="KW-1133">Transmembrane helix</keyword>
<evidence type="ECO:0000313" key="3">
    <source>
        <dbReference type="Proteomes" id="UP000662185"/>
    </source>
</evidence>
<proteinExistence type="predicted"/>
<keyword evidence="1" id="KW-0812">Transmembrane</keyword>
<reference evidence="3" key="1">
    <citation type="journal article" date="2020" name="ISME J.">
        <title>Comparative genomics reveals insights into cyanobacterial evolution and habitat adaptation.</title>
        <authorList>
            <person name="Chen M.Y."/>
            <person name="Teng W.K."/>
            <person name="Zhao L."/>
            <person name="Hu C.X."/>
            <person name="Zhou Y.K."/>
            <person name="Han B.P."/>
            <person name="Song L.R."/>
            <person name="Shu W.S."/>
        </authorList>
    </citation>
    <scope>NUCLEOTIDE SEQUENCE [LARGE SCALE GENOMIC DNA]</scope>
    <source>
        <strain evidence="3">FACHB-251</strain>
    </source>
</reference>
<sequence>MFNKHSKPTHPNNYQKDPFVQKILAGIPAQTAATFTDAQLSELKRVFIERVSNSSAVDMRLSIPFFKRKFYLVLLMGKEKRSQQRLKNSEFKILNGFSGTMYTLAIISFILSSLYIIERELRINSFPYNQIEKVRESLKENPKI</sequence>
<feature type="transmembrane region" description="Helical" evidence="1">
    <location>
        <begin position="93"/>
        <end position="117"/>
    </location>
</feature>
<dbReference type="Proteomes" id="UP000662185">
    <property type="component" value="Unassembled WGS sequence"/>
</dbReference>
<comment type="caution">
    <text evidence="2">The sequence shown here is derived from an EMBL/GenBank/DDBJ whole genome shotgun (WGS) entry which is preliminary data.</text>
</comment>
<evidence type="ECO:0000256" key="1">
    <source>
        <dbReference type="SAM" id="Phobius"/>
    </source>
</evidence>
<dbReference type="EMBL" id="JACJQU010000005">
    <property type="protein sequence ID" value="MBD2294087.1"/>
    <property type="molecule type" value="Genomic_DNA"/>
</dbReference>